<dbReference type="Proteomes" id="UP000010388">
    <property type="component" value="Chromosome"/>
</dbReference>
<dbReference type="eggNOG" id="COG5305">
    <property type="taxonomic scope" value="Bacteria"/>
</dbReference>
<keyword evidence="1" id="KW-1133">Transmembrane helix</keyword>
<feature type="transmembrane region" description="Helical" evidence="1">
    <location>
        <begin position="378"/>
        <end position="397"/>
    </location>
</feature>
<organism evidence="2 3">
    <name type="scientific">Cyanobium gracile (strain ATCC 27147 / PCC 6307)</name>
    <dbReference type="NCBI Taxonomy" id="292564"/>
    <lineage>
        <taxon>Bacteria</taxon>
        <taxon>Bacillati</taxon>
        <taxon>Cyanobacteriota</taxon>
        <taxon>Cyanophyceae</taxon>
        <taxon>Synechococcales</taxon>
        <taxon>Prochlorococcaceae</taxon>
        <taxon>Cyanobium</taxon>
    </lineage>
</organism>
<keyword evidence="1" id="KW-0812">Transmembrane</keyword>
<feature type="transmembrane region" description="Helical" evidence="1">
    <location>
        <begin position="158"/>
        <end position="176"/>
    </location>
</feature>
<evidence type="ECO:0000313" key="2">
    <source>
        <dbReference type="EMBL" id="AFY28436.1"/>
    </source>
</evidence>
<feature type="transmembrane region" description="Helical" evidence="1">
    <location>
        <begin position="136"/>
        <end position="152"/>
    </location>
</feature>
<dbReference type="STRING" id="292564.Cyagr_1259"/>
<feature type="transmembrane region" description="Helical" evidence="1">
    <location>
        <begin position="285"/>
        <end position="305"/>
    </location>
</feature>
<gene>
    <name evidence="2" type="ordered locus">Cyagr_1259</name>
</gene>
<reference evidence="3" key="1">
    <citation type="journal article" date="2013" name="Proc. Natl. Acad. Sci. U.S.A.">
        <title>Improving the coverage of the cyanobacterial phylum using diversity-driven genome sequencing.</title>
        <authorList>
            <person name="Shih P.M."/>
            <person name="Wu D."/>
            <person name="Latifi A."/>
            <person name="Axen S.D."/>
            <person name="Fewer D.P."/>
            <person name="Talla E."/>
            <person name="Calteau A."/>
            <person name="Cai F."/>
            <person name="Tandeau de Marsac N."/>
            <person name="Rippka R."/>
            <person name="Herdman M."/>
            <person name="Sivonen K."/>
            <person name="Coursin T."/>
            <person name="Laurent T."/>
            <person name="Goodwin L."/>
            <person name="Nolan M."/>
            <person name="Davenport K.W."/>
            <person name="Han C.S."/>
            <person name="Rubin E.M."/>
            <person name="Eisen J.A."/>
            <person name="Woyke T."/>
            <person name="Gugger M."/>
            <person name="Kerfeld C.A."/>
        </authorList>
    </citation>
    <scope>NUCLEOTIDE SEQUENCE [LARGE SCALE GENOMIC DNA]</scope>
    <source>
        <strain evidence="3">ATCC 27147 / PCC 6307</strain>
    </source>
</reference>
<feature type="transmembrane region" description="Helical" evidence="1">
    <location>
        <begin position="325"/>
        <end position="342"/>
    </location>
</feature>
<feature type="transmembrane region" description="Helical" evidence="1">
    <location>
        <begin position="111"/>
        <end position="129"/>
    </location>
</feature>
<dbReference type="HOGENOM" id="CLU_521490_0_0_3"/>
<accession>K9P6U5</accession>
<proteinExistence type="predicted"/>
<dbReference type="AlphaFoldDB" id="K9P6U5"/>
<evidence type="ECO:0000256" key="1">
    <source>
        <dbReference type="SAM" id="Phobius"/>
    </source>
</evidence>
<evidence type="ECO:0000313" key="3">
    <source>
        <dbReference type="Proteomes" id="UP000010388"/>
    </source>
</evidence>
<dbReference type="EMBL" id="CP003495">
    <property type="protein sequence ID" value="AFY28436.1"/>
    <property type="molecule type" value="Genomic_DNA"/>
</dbReference>
<protein>
    <recommendedName>
        <fullName evidence="4">Glycosyltransferase RgtA/B/C/D-like domain-containing protein</fullName>
    </recommendedName>
</protein>
<evidence type="ECO:0008006" key="4">
    <source>
        <dbReference type="Google" id="ProtNLM"/>
    </source>
</evidence>
<dbReference type="KEGG" id="cgc:Cyagr_1259"/>
<feature type="transmembrane region" description="Helical" evidence="1">
    <location>
        <begin position="35"/>
        <end position="59"/>
    </location>
</feature>
<keyword evidence="1" id="KW-0472">Membrane</keyword>
<feature type="transmembrane region" description="Helical" evidence="1">
    <location>
        <begin position="354"/>
        <end position="372"/>
    </location>
</feature>
<name>K9P6U5_CYAGP</name>
<feature type="transmembrane region" description="Helical" evidence="1">
    <location>
        <begin position="188"/>
        <end position="216"/>
    </location>
</feature>
<sequence>MSRHWSQFSHVMVVGTEPSAPPPATRSLQRPPRRLLTAVLILCCLGFAGQGLTTAYSYWSDEIWSVAASSADWGMLFRDWLLPDTHPPLYQVLLKLWIGVFGGGETATRSLSFLIAALGLGAAALGSSGRGSGRRLATVAFLGTSPSFLFYAQEARSYALSLALSTLMLGTALLLRQRTGRHEAALRWGFRLACVLLSLTHYFSLLFVLVVLAVSAADGRVLRRRREAAVLGLLLLLPPLTHGLVSPVGAKFERIDWIEVEPIIGTLMQFSRGLLPLLDLHQGQLAQLGLIGLAVGIGCAFGSWRNLRRFLVEPTHQLPQALGEARYLLLVIGLFLALMLVIDPIRPISQARYTIVVLPAVAYLVGTGWELAAGLGRFRRSSLAVLLVAVLLLQLQIGQRMLADKRAPLENYRGMAAFVNSTGLCEGGCWSTGWRPDALMGTYFRPGQLRDLEERDPADPMPLRQPLLAFHGNREQMKELSGTNPQLACWEAPGAWPAKSFILLPHTSPAQPARHGLRPCPP</sequence>